<dbReference type="GO" id="GO:0005524">
    <property type="term" value="F:ATP binding"/>
    <property type="evidence" value="ECO:0007669"/>
    <property type="project" value="UniProtKB-UniRule"/>
</dbReference>
<keyword evidence="4 10" id="KW-0436">Ligase</keyword>
<sequence>MRDLLFEIGTEEIPASFLQPALEQLRDKFSRKAEELKIGHGHIKVMGTPRRLALCVKNVVKKQEDIQEKLLGPSKAAGFDKDGNPTPAALGFARSKGASVNDLQVVDTPKGEYLMLVREVSGQQTLLLLPGLLQEIILELSFPKSMRWGSYHHAFARPIQWLVALFGEEIIPVQHEGLQAGDCSCGHRFNANRFEKITNCDEYEKQLADMFVIVDPEKRRAKVIDEITSAVLESDHIQDGEVLVDQNLVDTVTNLVETPYGICGSFDDKFLQLPPDVLITSMREHQKYFPVVNKNGSLLPGFVAVNNTRVNQDDLTRKGHQRVLRARLEDALFFYNSDKETPLESRREKLNGIIFQAKLGTMYEKSERLVKLVRLLAEQVDSQLADRACRAAELCKCDLLSDMVGEFPSLQGIMGEAYAINDGEDKVVATAVREHYMPKRAEADIPATDAGALLGLADRFDTLVGCFGIGQIPSGNTDPFGLRRISLAILHIIEGKGYVISLQETVHKALALYGDKVNGSSETVDTIIEFIKRRFIHDCTGAEKFNSGSVSAVVSVVFDEVNDCLKRIRAFDAIRREPSFTVLAASYKRIRNIIKDNSDTEVSTGLFVEVAEKQLYSLFLEVADKMKDFINRQEYEKALKVMLEMKEPVDSFFDDVMVMAEDKDIRRNRLNLLTAIGELILQIGDISKMQE</sequence>
<dbReference type="PANTHER" id="PTHR30075">
    <property type="entry name" value="GLYCYL-TRNA SYNTHETASE"/>
    <property type="match status" value="1"/>
</dbReference>
<name>A0A8D5FMJ3_9BACT</name>
<dbReference type="Pfam" id="PF05746">
    <property type="entry name" value="DALR_1"/>
    <property type="match status" value="1"/>
</dbReference>
<evidence type="ECO:0000313" key="13">
    <source>
        <dbReference type="Proteomes" id="UP000826725"/>
    </source>
</evidence>
<accession>A0A8D5FMJ3</accession>
<evidence type="ECO:0000259" key="11">
    <source>
        <dbReference type="Pfam" id="PF05746"/>
    </source>
</evidence>
<dbReference type="EC" id="6.1.1.14" evidence="10"/>
<comment type="similarity">
    <text evidence="2 10">Belongs to the class-II aminoacyl-tRNA synthetase family.</text>
</comment>
<keyword evidence="3 10" id="KW-0963">Cytoplasm</keyword>
<dbReference type="PROSITE" id="PS50861">
    <property type="entry name" value="AA_TRNA_LIGASE_II_GLYAB"/>
    <property type="match status" value="1"/>
</dbReference>
<evidence type="ECO:0000256" key="4">
    <source>
        <dbReference type="ARBA" id="ARBA00022598"/>
    </source>
</evidence>
<dbReference type="GO" id="GO:0006426">
    <property type="term" value="P:glycyl-tRNA aminoacylation"/>
    <property type="evidence" value="ECO:0007669"/>
    <property type="project" value="UniProtKB-UniRule"/>
</dbReference>
<evidence type="ECO:0000256" key="5">
    <source>
        <dbReference type="ARBA" id="ARBA00022741"/>
    </source>
</evidence>
<dbReference type="Proteomes" id="UP000826725">
    <property type="component" value="Chromosome"/>
</dbReference>
<proteinExistence type="inferred from homology"/>
<dbReference type="InterPro" id="IPR006194">
    <property type="entry name" value="Gly-tRNA-synth_heterodimer"/>
</dbReference>
<keyword evidence="8 10" id="KW-0030">Aminoacyl-tRNA synthetase</keyword>
<dbReference type="AlphaFoldDB" id="A0A8D5FMJ3"/>
<evidence type="ECO:0000313" key="12">
    <source>
        <dbReference type="EMBL" id="BCL60974.1"/>
    </source>
</evidence>
<dbReference type="HAMAP" id="MF_00255">
    <property type="entry name" value="Gly_tRNA_synth_beta"/>
    <property type="match status" value="1"/>
</dbReference>
<evidence type="ECO:0000256" key="10">
    <source>
        <dbReference type="HAMAP-Rule" id="MF_00255"/>
    </source>
</evidence>
<dbReference type="RefSeq" id="WP_228857048.1">
    <property type="nucleotide sequence ID" value="NZ_AP024086.1"/>
</dbReference>
<dbReference type="Pfam" id="PF02092">
    <property type="entry name" value="tRNA_synt_2f"/>
    <property type="match status" value="1"/>
</dbReference>
<keyword evidence="5 10" id="KW-0547">Nucleotide-binding</keyword>
<comment type="catalytic activity">
    <reaction evidence="9 10">
        <text>tRNA(Gly) + glycine + ATP = glycyl-tRNA(Gly) + AMP + diphosphate</text>
        <dbReference type="Rhea" id="RHEA:16013"/>
        <dbReference type="Rhea" id="RHEA-COMP:9664"/>
        <dbReference type="Rhea" id="RHEA-COMP:9683"/>
        <dbReference type="ChEBI" id="CHEBI:30616"/>
        <dbReference type="ChEBI" id="CHEBI:33019"/>
        <dbReference type="ChEBI" id="CHEBI:57305"/>
        <dbReference type="ChEBI" id="CHEBI:78442"/>
        <dbReference type="ChEBI" id="CHEBI:78522"/>
        <dbReference type="ChEBI" id="CHEBI:456215"/>
        <dbReference type="EC" id="6.1.1.14"/>
    </reaction>
</comment>
<evidence type="ECO:0000256" key="2">
    <source>
        <dbReference type="ARBA" id="ARBA00008226"/>
    </source>
</evidence>
<comment type="subcellular location">
    <subcellularLocation>
        <location evidence="1 10">Cytoplasm</location>
    </subcellularLocation>
</comment>
<evidence type="ECO:0000256" key="6">
    <source>
        <dbReference type="ARBA" id="ARBA00022840"/>
    </source>
</evidence>
<protein>
    <recommendedName>
        <fullName evidence="10">Glycine--tRNA ligase beta subunit</fullName>
        <ecNumber evidence="10">6.1.1.14</ecNumber>
    </recommendedName>
    <alternativeName>
        <fullName evidence="10">Glycyl-tRNA synthetase beta subunit</fullName>
        <shortName evidence="10">GlyRS</shortName>
    </alternativeName>
</protein>
<gene>
    <name evidence="10 12" type="primary">glyS</name>
    <name evidence="12" type="ORF">DGMP_16670</name>
</gene>
<evidence type="ECO:0000256" key="8">
    <source>
        <dbReference type="ARBA" id="ARBA00023146"/>
    </source>
</evidence>
<keyword evidence="13" id="KW-1185">Reference proteome</keyword>
<evidence type="ECO:0000256" key="1">
    <source>
        <dbReference type="ARBA" id="ARBA00004496"/>
    </source>
</evidence>
<evidence type="ECO:0000256" key="3">
    <source>
        <dbReference type="ARBA" id="ARBA00022490"/>
    </source>
</evidence>
<dbReference type="GO" id="GO:0006420">
    <property type="term" value="P:arginyl-tRNA aminoacylation"/>
    <property type="evidence" value="ECO:0007669"/>
    <property type="project" value="InterPro"/>
</dbReference>
<evidence type="ECO:0000256" key="7">
    <source>
        <dbReference type="ARBA" id="ARBA00022917"/>
    </source>
</evidence>
<dbReference type="PANTHER" id="PTHR30075:SF2">
    <property type="entry name" value="GLYCINE--TRNA LIGASE, CHLOROPLASTIC_MITOCHONDRIAL 2"/>
    <property type="match status" value="1"/>
</dbReference>
<dbReference type="GO" id="GO:0004814">
    <property type="term" value="F:arginine-tRNA ligase activity"/>
    <property type="evidence" value="ECO:0007669"/>
    <property type="project" value="InterPro"/>
</dbReference>
<dbReference type="KEGG" id="dbk:DGMP_16670"/>
<dbReference type="EMBL" id="AP024086">
    <property type="protein sequence ID" value="BCL60974.1"/>
    <property type="molecule type" value="Genomic_DNA"/>
</dbReference>
<dbReference type="InterPro" id="IPR008909">
    <property type="entry name" value="DALR_anticod-bd"/>
</dbReference>
<dbReference type="InterPro" id="IPR015944">
    <property type="entry name" value="Gly-tRNA-synth_bsu"/>
</dbReference>
<dbReference type="NCBIfam" id="TIGR00211">
    <property type="entry name" value="glyS"/>
    <property type="match status" value="1"/>
</dbReference>
<dbReference type="GO" id="GO:0005829">
    <property type="term" value="C:cytosol"/>
    <property type="evidence" value="ECO:0007669"/>
    <property type="project" value="TreeGrafter"/>
</dbReference>
<dbReference type="GO" id="GO:0004820">
    <property type="term" value="F:glycine-tRNA ligase activity"/>
    <property type="evidence" value="ECO:0007669"/>
    <property type="project" value="UniProtKB-UniRule"/>
</dbReference>
<evidence type="ECO:0000256" key="9">
    <source>
        <dbReference type="ARBA" id="ARBA00047937"/>
    </source>
</evidence>
<reference evidence="12" key="1">
    <citation type="submission" date="2020-09" db="EMBL/GenBank/DDBJ databases">
        <title>Desulfogranum mesoprofundum gen. nov., sp. nov., a novel mesophilic, sulfate-reducing chemolithoautotroph isolated from a deep-sea hydrothermal vent chimney in the Suiyo Seamount.</title>
        <authorList>
            <person name="Hashimoto Y."/>
            <person name="Nakagawa S."/>
        </authorList>
    </citation>
    <scope>NUCLEOTIDE SEQUENCE</scope>
    <source>
        <strain evidence="12">KT2</strain>
    </source>
</reference>
<feature type="domain" description="DALR anticodon binding" evidence="11">
    <location>
        <begin position="585"/>
        <end position="680"/>
    </location>
</feature>
<keyword evidence="7 10" id="KW-0648">Protein biosynthesis</keyword>
<organism evidence="12 13">
    <name type="scientific">Desulfomarina profundi</name>
    <dbReference type="NCBI Taxonomy" id="2772557"/>
    <lineage>
        <taxon>Bacteria</taxon>
        <taxon>Pseudomonadati</taxon>
        <taxon>Thermodesulfobacteriota</taxon>
        <taxon>Desulfobulbia</taxon>
        <taxon>Desulfobulbales</taxon>
        <taxon>Desulfobulbaceae</taxon>
        <taxon>Desulfomarina</taxon>
    </lineage>
</organism>
<comment type="subunit">
    <text evidence="10">Tetramer of two alpha and two beta subunits.</text>
</comment>
<keyword evidence="6 10" id="KW-0067">ATP-binding</keyword>